<accession>B0DGR8</accession>
<dbReference type="KEGG" id="lbc:LACBIDRAFT_329011"/>
<dbReference type="GeneID" id="6078760"/>
<sequence length="383" mass="42693">MGLLFLGSKLQICCRERPNIFKLMHSGSYLSTVQALSRRFALKFCTVLCTAVCTREFGNHVYGNAKHLYYRLYTKDGTIHSFNPIYSNDPSISRILPKSITPPHTALSLKKHLCKIEGMAGSNAVLFEAMSSDAAIPDSTWLKLCSHLGVGVSFCEPMALVVGIAEVEKRSIGPDQAEEVQSRFLYFLLYYRLYDEEGEVKSKTAFDGNDASLGRVDTLSIMPPHNMASLKSCIVKAEHIVDREIQLFEDTNGEAVMKDADWASLLAETFPSCLQGDPLSLVYGPKKLGQGSIMRLIRTNTYCSKYNLQRLAHRILMLVIQGPYDQSISTWHAHDEGDIVCHDNTAKSVQRIVGGISKTNPIPLQMQLEMHDGKTLKKTAPRL</sequence>
<dbReference type="InParanoid" id="B0DGR8"/>
<reference evidence="1 2" key="1">
    <citation type="journal article" date="2008" name="Nature">
        <title>The genome of Laccaria bicolor provides insights into mycorrhizal symbiosis.</title>
        <authorList>
            <person name="Martin F."/>
            <person name="Aerts A."/>
            <person name="Ahren D."/>
            <person name="Brun A."/>
            <person name="Danchin E.G.J."/>
            <person name="Duchaussoy F."/>
            <person name="Gibon J."/>
            <person name="Kohler A."/>
            <person name="Lindquist E."/>
            <person name="Pereda V."/>
            <person name="Salamov A."/>
            <person name="Shapiro H.J."/>
            <person name="Wuyts J."/>
            <person name="Blaudez D."/>
            <person name="Buee M."/>
            <person name="Brokstein P."/>
            <person name="Canbaeck B."/>
            <person name="Cohen D."/>
            <person name="Courty P.E."/>
            <person name="Coutinho P.M."/>
            <person name="Delaruelle C."/>
            <person name="Detter J.C."/>
            <person name="Deveau A."/>
            <person name="DiFazio S."/>
            <person name="Duplessis S."/>
            <person name="Fraissinet-Tachet L."/>
            <person name="Lucic E."/>
            <person name="Frey-Klett P."/>
            <person name="Fourrey C."/>
            <person name="Feussner I."/>
            <person name="Gay G."/>
            <person name="Grimwood J."/>
            <person name="Hoegger P.J."/>
            <person name="Jain P."/>
            <person name="Kilaru S."/>
            <person name="Labbe J."/>
            <person name="Lin Y.C."/>
            <person name="Legue V."/>
            <person name="Le Tacon F."/>
            <person name="Marmeisse R."/>
            <person name="Melayah D."/>
            <person name="Montanini B."/>
            <person name="Muratet M."/>
            <person name="Nehls U."/>
            <person name="Niculita-Hirzel H."/>
            <person name="Oudot-Le Secq M.P."/>
            <person name="Peter M."/>
            <person name="Quesneville H."/>
            <person name="Rajashekar B."/>
            <person name="Reich M."/>
            <person name="Rouhier N."/>
            <person name="Schmutz J."/>
            <person name="Yin T."/>
            <person name="Chalot M."/>
            <person name="Henrissat B."/>
            <person name="Kuees U."/>
            <person name="Lucas S."/>
            <person name="Van de Peer Y."/>
            <person name="Podila G.K."/>
            <person name="Polle A."/>
            <person name="Pukkila P.J."/>
            <person name="Richardson P.M."/>
            <person name="Rouze P."/>
            <person name="Sanders I.R."/>
            <person name="Stajich J.E."/>
            <person name="Tunlid A."/>
            <person name="Tuskan G."/>
            <person name="Grigoriev I.V."/>
        </authorList>
    </citation>
    <scope>NUCLEOTIDE SEQUENCE [LARGE SCALE GENOMIC DNA]</scope>
    <source>
        <strain evidence="2">S238N-H82 / ATCC MYA-4686</strain>
    </source>
</reference>
<name>B0DGR8_LACBS</name>
<dbReference type="HOGENOM" id="CLU_721739_0_0_1"/>
<dbReference type="RefSeq" id="XP_001883180.1">
    <property type="nucleotide sequence ID" value="XM_001883145.1"/>
</dbReference>
<proteinExistence type="predicted"/>
<organism evidence="2">
    <name type="scientific">Laccaria bicolor (strain S238N-H82 / ATCC MYA-4686)</name>
    <name type="common">Bicoloured deceiver</name>
    <name type="synonym">Laccaria laccata var. bicolor</name>
    <dbReference type="NCBI Taxonomy" id="486041"/>
    <lineage>
        <taxon>Eukaryota</taxon>
        <taxon>Fungi</taxon>
        <taxon>Dikarya</taxon>
        <taxon>Basidiomycota</taxon>
        <taxon>Agaricomycotina</taxon>
        <taxon>Agaricomycetes</taxon>
        <taxon>Agaricomycetidae</taxon>
        <taxon>Agaricales</taxon>
        <taxon>Agaricineae</taxon>
        <taxon>Hydnangiaceae</taxon>
        <taxon>Laccaria</taxon>
    </lineage>
</organism>
<evidence type="ECO:0000313" key="2">
    <source>
        <dbReference type="Proteomes" id="UP000001194"/>
    </source>
</evidence>
<dbReference type="Proteomes" id="UP000001194">
    <property type="component" value="Unassembled WGS sequence"/>
</dbReference>
<keyword evidence="2" id="KW-1185">Reference proteome</keyword>
<gene>
    <name evidence="1" type="ORF">LACBIDRAFT_329011</name>
</gene>
<dbReference type="EMBL" id="DS547109">
    <property type="protein sequence ID" value="EDR06319.1"/>
    <property type="molecule type" value="Genomic_DNA"/>
</dbReference>
<evidence type="ECO:0000313" key="1">
    <source>
        <dbReference type="EMBL" id="EDR06319.1"/>
    </source>
</evidence>
<dbReference type="OrthoDB" id="2974017at2759"/>
<dbReference type="AlphaFoldDB" id="B0DGR8"/>
<protein>
    <submittedName>
        <fullName evidence="1">Predicted protein</fullName>
    </submittedName>
</protein>